<dbReference type="InterPro" id="IPR001451">
    <property type="entry name" value="Hexapep"/>
</dbReference>
<reference evidence="6 7" key="1">
    <citation type="submission" date="2020-10" db="EMBL/GenBank/DDBJ databases">
        <authorList>
            <person name="Castelo-Branco R."/>
            <person name="Eusebio N."/>
            <person name="Adriana R."/>
            <person name="Vieira A."/>
            <person name="Brugerolle De Fraissinette N."/>
            <person name="Rezende De Castro R."/>
            <person name="Schneider M.P."/>
            <person name="Vasconcelos V."/>
            <person name="Leao P.N."/>
        </authorList>
    </citation>
    <scope>NUCLEOTIDE SEQUENCE [LARGE SCALE GENOMIC DNA]</scope>
    <source>
        <strain evidence="6 7">LEGE 06123</strain>
    </source>
</reference>
<dbReference type="InterPro" id="IPR050179">
    <property type="entry name" value="Trans_hexapeptide_repeat"/>
</dbReference>
<protein>
    <submittedName>
        <fullName evidence="6">Acyltransferase</fullName>
    </submittedName>
</protein>
<evidence type="ECO:0000256" key="3">
    <source>
        <dbReference type="ARBA" id="ARBA00022737"/>
    </source>
</evidence>
<keyword evidence="4" id="KW-0220">Diaminopimelate biosynthesis</keyword>
<dbReference type="PANTHER" id="PTHR43300">
    <property type="entry name" value="ACETYLTRANSFERASE"/>
    <property type="match status" value="1"/>
</dbReference>
<dbReference type="PANTHER" id="PTHR43300:SF10">
    <property type="entry name" value="2,3,4,5-TETRAHYDROPYRIDINE-2,6-DICARBOXYLATE N-ACETYLTRANSFERASE"/>
    <property type="match status" value="1"/>
</dbReference>
<comment type="caution">
    <text evidence="6">The sequence shown here is derived from an EMBL/GenBank/DDBJ whole genome shotgun (WGS) entry which is preliminary data.</text>
</comment>
<evidence type="ECO:0000256" key="5">
    <source>
        <dbReference type="ARBA" id="ARBA00023154"/>
    </source>
</evidence>
<keyword evidence="7" id="KW-1185">Reference proteome</keyword>
<accession>A0ABR9UPN5</accession>
<dbReference type="SUPFAM" id="SSF51161">
    <property type="entry name" value="Trimeric LpxA-like enzymes"/>
    <property type="match status" value="1"/>
</dbReference>
<keyword evidence="2" id="KW-0808">Transferase</keyword>
<sequence length="238" mass="26005">MILATNRTIKAVHGAQELKLDPEFEVGTAEYLRQHYSNNGLSELYSRFATGEGNFDTLMRRIIWRAMARQFGNSVHIGSGVGFKHLETFEIGNQVFIGSQSYIQGRFDGHCVIGNYVWIGPQSYFDARDLIIEDYVGWGPGAKVLGSTHTGLPVDLPIIQTDLEIKPVRIESGADIGVNAVILPGVTVGKGSIVGAGAVVTKDVPPFAVVAGVPARFLRWREGYEPSENITENIEDAE</sequence>
<evidence type="ECO:0000256" key="4">
    <source>
        <dbReference type="ARBA" id="ARBA00022915"/>
    </source>
</evidence>
<dbReference type="PROSITE" id="PS00101">
    <property type="entry name" value="HEXAPEP_TRANSFERASES"/>
    <property type="match status" value="1"/>
</dbReference>
<dbReference type="RefSeq" id="WP_193930568.1">
    <property type="nucleotide sequence ID" value="NZ_CAWPMZ010000085.1"/>
</dbReference>
<name>A0ABR9UPN5_9CHRO</name>
<evidence type="ECO:0000256" key="1">
    <source>
        <dbReference type="ARBA" id="ARBA00022605"/>
    </source>
</evidence>
<dbReference type="EMBL" id="JADEWN010000004">
    <property type="protein sequence ID" value="MBE9189323.1"/>
    <property type="molecule type" value="Genomic_DNA"/>
</dbReference>
<organism evidence="6 7">
    <name type="scientific">Gloeocapsopsis crepidinum LEGE 06123</name>
    <dbReference type="NCBI Taxonomy" id="588587"/>
    <lineage>
        <taxon>Bacteria</taxon>
        <taxon>Bacillati</taxon>
        <taxon>Cyanobacteriota</taxon>
        <taxon>Cyanophyceae</taxon>
        <taxon>Oscillatoriophycideae</taxon>
        <taxon>Chroococcales</taxon>
        <taxon>Chroococcaceae</taxon>
        <taxon>Gloeocapsopsis</taxon>
    </lineage>
</organism>
<dbReference type="CDD" id="cd04647">
    <property type="entry name" value="LbH_MAT_like"/>
    <property type="match status" value="1"/>
</dbReference>
<proteinExistence type="predicted"/>
<keyword evidence="6" id="KW-0012">Acyltransferase</keyword>
<dbReference type="InterPro" id="IPR011004">
    <property type="entry name" value="Trimer_LpxA-like_sf"/>
</dbReference>
<dbReference type="Gene3D" id="2.160.10.10">
    <property type="entry name" value="Hexapeptide repeat proteins"/>
    <property type="match status" value="1"/>
</dbReference>
<gene>
    <name evidence="6" type="ORF">IQ230_02880</name>
</gene>
<keyword evidence="3" id="KW-0677">Repeat</keyword>
<dbReference type="Pfam" id="PF14602">
    <property type="entry name" value="Hexapep_2"/>
    <property type="match status" value="1"/>
</dbReference>
<keyword evidence="5" id="KW-0457">Lysine biosynthesis</keyword>
<evidence type="ECO:0000313" key="7">
    <source>
        <dbReference type="Proteomes" id="UP000651156"/>
    </source>
</evidence>
<keyword evidence="1" id="KW-0028">Amino-acid biosynthesis</keyword>
<dbReference type="Proteomes" id="UP000651156">
    <property type="component" value="Unassembled WGS sequence"/>
</dbReference>
<dbReference type="InterPro" id="IPR018357">
    <property type="entry name" value="Hexapep_transf_CS"/>
</dbReference>
<evidence type="ECO:0000256" key="2">
    <source>
        <dbReference type="ARBA" id="ARBA00022679"/>
    </source>
</evidence>
<dbReference type="GO" id="GO:0016746">
    <property type="term" value="F:acyltransferase activity"/>
    <property type="evidence" value="ECO:0007669"/>
    <property type="project" value="UniProtKB-KW"/>
</dbReference>
<evidence type="ECO:0000313" key="6">
    <source>
        <dbReference type="EMBL" id="MBE9189323.1"/>
    </source>
</evidence>